<dbReference type="SUPFAM" id="SSF56935">
    <property type="entry name" value="Porins"/>
    <property type="match status" value="1"/>
</dbReference>
<dbReference type="RefSeq" id="WP_381420543.1">
    <property type="nucleotide sequence ID" value="NZ_JBHSDH010000005.1"/>
</dbReference>
<dbReference type="InterPro" id="IPR039426">
    <property type="entry name" value="TonB-dep_rcpt-like"/>
</dbReference>
<organism evidence="16 17">
    <name type="scientific">Sphingorhabdus arenilitoris</name>
    <dbReference type="NCBI Taxonomy" id="1490041"/>
    <lineage>
        <taxon>Bacteria</taxon>
        <taxon>Pseudomonadati</taxon>
        <taxon>Pseudomonadota</taxon>
        <taxon>Alphaproteobacteria</taxon>
        <taxon>Sphingomonadales</taxon>
        <taxon>Sphingomonadaceae</taxon>
        <taxon>Sphingorhabdus</taxon>
    </lineage>
</organism>
<reference evidence="17" key="1">
    <citation type="journal article" date="2019" name="Int. J. Syst. Evol. Microbiol.">
        <title>The Global Catalogue of Microorganisms (GCM) 10K type strain sequencing project: providing services to taxonomists for standard genome sequencing and annotation.</title>
        <authorList>
            <consortium name="The Broad Institute Genomics Platform"/>
            <consortium name="The Broad Institute Genome Sequencing Center for Infectious Disease"/>
            <person name="Wu L."/>
            <person name="Ma J."/>
        </authorList>
    </citation>
    <scope>NUCLEOTIDE SEQUENCE [LARGE SCALE GENOMIC DNA]</scope>
    <source>
        <strain evidence="17">CECT 8531</strain>
    </source>
</reference>
<keyword evidence="10 11" id="KW-0998">Cell outer membrane</keyword>
<keyword evidence="8 12" id="KW-0798">TonB box</keyword>
<evidence type="ECO:0000256" key="3">
    <source>
        <dbReference type="ARBA" id="ARBA00022452"/>
    </source>
</evidence>
<feature type="domain" description="TonB-dependent receptor-like beta-barrel" evidence="14">
    <location>
        <begin position="199"/>
        <end position="630"/>
    </location>
</feature>
<dbReference type="InterPro" id="IPR012910">
    <property type="entry name" value="Plug_dom"/>
</dbReference>
<sequence length="668" mass="72570">MNFSTAMRCGAALCALSLITHSPAARANEIDDGTTTIIVTGQAATSEAAQQVSQTPGGADLVTHDEYADKSLVSLRDVLAFSPGVYLQPRYGQEVRISVRGSGLSRGFHMRGLTLLQDGVPINLADDNGDFQELDPSFFDHLEVYRGANALRLGSGTLGGAINGVTPTGRDADGIYMRGDVGSFNSYRGLVSIGGESGPADYWAAISADSSDGDRDHAQRRSLRFHGNIGLKLSDNISTRFYASVNNIDQELPGALDLNTVLTAPKTGSFIGDQARDIDSLRLQNRTSFTFGDMMLHTGIFLNAKSLYHPIFQVVDQESVDKGGFFRLDWEQGAFAATLGGEARFGNVNSKRFVNIDGARGAPTFQADQQARTASLYGELRYTPLDRLTLIAGGIFADGKRQQQQNLNSFAGGATDIFARADFQEFSPKFGLLFEATPDIQFYGNISRSAEFPGFIELAQIASFVPIEAQTAWTYELGSRGSAGPVSWDISAYRSEISGELLQFTVGPDIPTITFNAGRTLHQGLEAALSIEPAPWLRLRQVYSYNDFRFRGDQQYGDNQLPVVPRHVYRGDLRLGKDGLHITPNIEWVPRGAFADYNNQLRVPSYTLLGISAGVNIAEGIDLFVDARNLADKNAVGDISAVISANSASRIFQPTERRAIYGGLRARF</sequence>
<keyword evidence="13" id="KW-0732">Signal</keyword>
<evidence type="ECO:0000313" key="16">
    <source>
        <dbReference type="EMBL" id="MFC4290948.1"/>
    </source>
</evidence>
<dbReference type="Pfam" id="PF00593">
    <property type="entry name" value="TonB_dep_Rec_b-barrel"/>
    <property type="match status" value="1"/>
</dbReference>
<dbReference type="Gene3D" id="2.40.170.20">
    <property type="entry name" value="TonB-dependent receptor, beta-barrel domain"/>
    <property type="match status" value="1"/>
</dbReference>
<keyword evidence="7" id="KW-0406">Ion transport</keyword>
<evidence type="ECO:0000259" key="15">
    <source>
        <dbReference type="Pfam" id="PF07715"/>
    </source>
</evidence>
<evidence type="ECO:0000256" key="8">
    <source>
        <dbReference type="ARBA" id="ARBA00023077"/>
    </source>
</evidence>
<keyword evidence="5 11" id="KW-0812">Transmembrane</keyword>
<evidence type="ECO:0000256" key="13">
    <source>
        <dbReference type="SAM" id="SignalP"/>
    </source>
</evidence>
<keyword evidence="9 11" id="KW-0472">Membrane</keyword>
<dbReference type="InterPro" id="IPR000531">
    <property type="entry name" value="Beta-barrel_TonB"/>
</dbReference>
<evidence type="ECO:0000256" key="11">
    <source>
        <dbReference type="PROSITE-ProRule" id="PRU01360"/>
    </source>
</evidence>
<name>A0ABV8RCG5_9SPHN</name>
<keyword evidence="4" id="KW-0410">Iron transport</keyword>
<proteinExistence type="inferred from homology"/>
<dbReference type="PROSITE" id="PS52016">
    <property type="entry name" value="TONB_DEPENDENT_REC_3"/>
    <property type="match status" value="1"/>
</dbReference>
<accession>A0ABV8RCG5</accession>
<evidence type="ECO:0000256" key="4">
    <source>
        <dbReference type="ARBA" id="ARBA00022496"/>
    </source>
</evidence>
<feature type="domain" description="TonB-dependent receptor plug" evidence="15">
    <location>
        <begin position="53"/>
        <end position="161"/>
    </location>
</feature>
<feature type="chain" id="PRO_5046595435" evidence="13">
    <location>
        <begin position="28"/>
        <end position="668"/>
    </location>
</feature>
<dbReference type="Proteomes" id="UP001595887">
    <property type="component" value="Unassembled WGS sequence"/>
</dbReference>
<feature type="signal peptide" evidence="13">
    <location>
        <begin position="1"/>
        <end position="27"/>
    </location>
</feature>
<evidence type="ECO:0000256" key="12">
    <source>
        <dbReference type="RuleBase" id="RU003357"/>
    </source>
</evidence>
<evidence type="ECO:0000313" key="17">
    <source>
        <dbReference type="Proteomes" id="UP001595887"/>
    </source>
</evidence>
<keyword evidence="17" id="KW-1185">Reference proteome</keyword>
<evidence type="ECO:0000256" key="9">
    <source>
        <dbReference type="ARBA" id="ARBA00023136"/>
    </source>
</evidence>
<dbReference type="Gene3D" id="2.170.130.10">
    <property type="entry name" value="TonB-dependent receptor, plug domain"/>
    <property type="match status" value="1"/>
</dbReference>
<dbReference type="Pfam" id="PF07715">
    <property type="entry name" value="Plug"/>
    <property type="match status" value="1"/>
</dbReference>
<dbReference type="PANTHER" id="PTHR32552">
    <property type="entry name" value="FERRICHROME IRON RECEPTOR-RELATED"/>
    <property type="match status" value="1"/>
</dbReference>
<dbReference type="PANTHER" id="PTHR32552:SF81">
    <property type="entry name" value="TONB-DEPENDENT OUTER MEMBRANE RECEPTOR"/>
    <property type="match status" value="1"/>
</dbReference>
<keyword evidence="16" id="KW-0675">Receptor</keyword>
<comment type="caution">
    <text evidence="16">The sequence shown here is derived from an EMBL/GenBank/DDBJ whole genome shotgun (WGS) entry which is preliminary data.</text>
</comment>
<keyword evidence="2 11" id="KW-0813">Transport</keyword>
<evidence type="ECO:0000256" key="7">
    <source>
        <dbReference type="ARBA" id="ARBA00023065"/>
    </source>
</evidence>
<evidence type="ECO:0000256" key="1">
    <source>
        <dbReference type="ARBA" id="ARBA00004571"/>
    </source>
</evidence>
<protein>
    <submittedName>
        <fullName evidence="16">TonB-dependent receptor family protein</fullName>
    </submittedName>
</protein>
<comment type="similarity">
    <text evidence="11 12">Belongs to the TonB-dependent receptor family.</text>
</comment>
<evidence type="ECO:0000256" key="2">
    <source>
        <dbReference type="ARBA" id="ARBA00022448"/>
    </source>
</evidence>
<dbReference type="InterPro" id="IPR036942">
    <property type="entry name" value="Beta-barrel_TonB_sf"/>
</dbReference>
<dbReference type="EMBL" id="JBHSDH010000005">
    <property type="protein sequence ID" value="MFC4290948.1"/>
    <property type="molecule type" value="Genomic_DNA"/>
</dbReference>
<keyword evidence="3 11" id="KW-1134">Transmembrane beta strand</keyword>
<comment type="subcellular location">
    <subcellularLocation>
        <location evidence="1 11">Cell outer membrane</location>
        <topology evidence="1 11">Multi-pass membrane protein</topology>
    </subcellularLocation>
</comment>
<evidence type="ECO:0000256" key="5">
    <source>
        <dbReference type="ARBA" id="ARBA00022692"/>
    </source>
</evidence>
<keyword evidence="6" id="KW-0408">Iron</keyword>
<evidence type="ECO:0000256" key="10">
    <source>
        <dbReference type="ARBA" id="ARBA00023237"/>
    </source>
</evidence>
<evidence type="ECO:0000259" key="14">
    <source>
        <dbReference type="Pfam" id="PF00593"/>
    </source>
</evidence>
<gene>
    <name evidence="16" type="ORF">ACFOWX_00775</name>
</gene>
<dbReference type="InterPro" id="IPR037066">
    <property type="entry name" value="Plug_dom_sf"/>
</dbReference>
<evidence type="ECO:0000256" key="6">
    <source>
        <dbReference type="ARBA" id="ARBA00023004"/>
    </source>
</evidence>